<evidence type="ECO:0000259" key="1">
    <source>
        <dbReference type="Pfam" id="PF00089"/>
    </source>
</evidence>
<proteinExistence type="predicted"/>
<feature type="domain" description="Peptidase S1" evidence="1">
    <location>
        <begin position="43"/>
        <end position="191"/>
    </location>
</feature>
<dbReference type="OrthoDB" id="4423927at2"/>
<accession>A0A0M4CX96</accession>
<dbReference type="AlphaFoldDB" id="A0A0M4CX96"/>
<dbReference type="InterPro" id="IPR009003">
    <property type="entry name" value="Peptidase_S1_PA"/>
</dbReference>
<evidence type="ECO:0000313" key="2">
    <source>
        <dbReference type="EMBL" id="ALC05850.1"/>
    </source>
</evidence>
<dbReference type="Proteomes" id="UP000068067">
    <property type="component" value="Chromosome"/>
</dbReference>
<dbReference type="EMBL" id="CP009220">
    <property type="protein sequence ID" value="ALC05850.1"/>
    <property type="molecule type" value="Genomic_DNA"/>
</dbReference>
<keyword evidence="3" id="KW-1185">Reference proteome</keyword>
<dbReference type="STRING" id="931089.CDES_07185"/>
<evidence type="ECO:0000313" key="3">
    <source>
        <dbReference type="Proteomes" id="UP000068067"/>
    </source>
</evidence>
<dbReference type="Gene3D" id="2.40.10.120">
    <property type="match status" value="1"/>
</dbReference>
<dbReference type="SUPFAM" id="SSF50494">
    <property type="entry name" value="Trypsin-like serine proteases"/>
    <property type="match status" value="1"/>
</dbReference>
<dbReference type="RefSeq" id="WP_053546146.1">
    <property type="nucleotide sequence ID" value="NZ_CP009220.1"/>
</dbReference>
<dbReference type="GO" id="GO:0006508">
    <property type="term" value="P:proteolysis"/>
    <property type="evidence" value="ECO:0007669"/>
    <property type="project" value="InterPro"/>
</dbReference>
<sequence>MRSHHTVRIKSAGHYASGLLLTRQHLDEADATLAGSISERASYILTADHFLRSCGTIIYIRGQSFNATATTSLSVFGTDLGLIKIDGKAPTMALPRLATTPIRIGTKTTTYGFGGQPNATVPKEIHGRVISTVPMGMSKNRVTRVTHGALVYNSPGKAVKGDSGGPVLIDGLVTGIQSMITDPGGWNTGVATIALISEHLPALRQAAAQLEP</sequence>
<dbReference type="PATRIC" id="fig|931089.4.peg.1453"/>
<dbReference type="GO" id="GO:0004252">
    <property type="term" value="F:serine-type endopeptidase activity"/>
    <property type="evidence" value="ECO:0007669"/>
    <property type="project" value="InterPro"/>
</dbReference>
<gene>
    <name evidence="2" type="ORF">CDES_07185</name>
</gene>
<dbReference type="KEGG" id="cdx:CDES_07185"/>
<name>A0A0M4CX96_9CORY</name>
<reference evidence="2 3" key="1">
    <citation type="submission" date="2014-08" db="EMBL/GenBank/DDBJ databases">
        <title>Complete genome sequence of Corynebacterium deserti GIMN1.010 (=DSM 45689), isolated from desert sand in western China.</title>
        <authorList>
            <person name="Ruckert C."/>
            <person name="Albersmeier A."/>
            <person name="Kalinowski J."/>
        </authorList>
    </citation>
    <scope>NUCLEOTIDE SEQUENCE [LARGE SCALE GENOMIC DNA]</scope>
    <source>
        <strain evidence="2 3">GIMN1.010</strain>
    </source>
</reference>
<dbReference type="Pfam" id="PF00089">
    <property type="entry name" value="Trypsin"/>
    <property type="match status" value="1"/>
</dbReference>
<dbReference type="InterPro" id="IPR001254">
    <property type="entry name" value="Trypsin_dom"/>
</dbReference>
<organism evidence="2 3">
    <name type="scientific">Corynebacterium deserti GIMN1.010</name>
    <dbReference type="NCBI Taxonomy" id="931089"/>
    <lineage>
        <taxon>Bacteria</taxon>
        <taxon>Bacillati</taxon>
        <taxon>Actinomycetota</taxon>
        <taxon>Actinomycetes</taxon>
        <taxon>Mycobacteriales</taxon>
        <taxon>Corynebacteriaceae</taxon>
        <taxon>Corynebacterium</taxon>
    </lineage>
</organism>
<protein>
    <recommendedName>
        <fullName evidence="1">Peptidase S1 domain-containing protein</fullName>
    </recommendedName>
</protein>